<sequence>MGKTPWLIVPGSIPARAVRSRRVHFEAAKRSPPSTPTVNRCIPSEEFAWLVTFCWAGIHEILATQFGYPVDYAMLGDAGRKSCLRLEGSDPGPI</sequence>
<protein>
    <submittedName>
        <fullName evidence="1">Uncharacterized protein</fullName>
    </submittedName>
</protein>
<accession>A0A016WVF3</accession>
<reference evidence="2" key="1">
    <citation type="journal article" date="2015" name="Nat. Genet.">
        <title>The genome and transcriptome of the zoonotic hookworm Ancylostoma ceylanicum identify infection-specific gene families.</title>
        <authorList>
            <person name="Schwarz E.M."/>
            <person name="Hu Y."/>
            <person name="Antoshechkin I."/>
            <person name="Miller M.M."/>
            <person name="Sternberg P.W."/>
            <person name="Aroian R.V."/>
        </authorList>
    </citation>
    <scope>NUCLEOTIDE SEQUENCE</scope>
    <source>
        <strain evidence="2">HY135</strain>
    </source>
</reference>
<dbReference type="AlphaFoldDB" id="A0A016WVF3"/>
<name>A0A016WVF3_9BILA</name>
<organism evidence="1 2">
    <name type="scientific">Ancylostoma ceylanicum</name>
    <dbReference type="NCBI Taxonomy" id="53326"/>
    <lineage>
        <taxon>Eukaryota</taxon>
        <taxon>Metazoa</taxon>
        <taxon>Ecdysozoa</taxon>
        <taxon>Nematoda</taxon>
        <taxon>Chromadorea</taxon>
        <taxon>Rhabditida</taxon>
        <taxon>Rhabditina</taxon>
        <taxon>Rhabditomorpha</taxon>
        <taxon>Strongyloidea</taxon>
        <taxon>Ancylostomatidae</taxon>
        <taxon>Ancylostomatinae</taxon>
        <taxon>Ancylostoma</taxon>
    </lineage>
</organism>
<comment type="caution">
    <text evidence="1">The sequence shown here is derived from an EMBL/GenBank/DDBJ whole genome shotgun (WGS) entry which is preliminary data.</text>
</comment>
<evidence type="ECO:0000313" key="1">
    <source>
        <dbReference type="EMBL" id="EYC43252.1"/>
    </source>
</evidence>
<evidence type="ECO:0000313" key="2">
    <source>
        <dbReference type="Proteomes" id="UP000024635"/>
    </source>
</evidence>
<keyword evidence="2" id="KW-1185">Reference proteome</keyword>
<dbReference type="Proteomes" id="UP000024635">
    <property type="component" value="Unassembled WGS sequence"/>
</dbReference>
<gene>
    <name evidence="1" type="primary">Acey_s0498.g2513</name>
    <name evidence="1" type="ORF">Y032_0498g2513</name>
</gene>
<proteinExistence type="predicted"/>
<dbReference type="EMBL" id="JARK01000098">
    <property type="protein sequence ID" value="EYC43252.1"/>
    <property type="molecule type" value="Genomic_DNA"/>
</dbReference>